<protein>
    <submittedName>
        <fullName evidence="9">Cytochrome c3 family protein</fullName>
    </submittedName>
</protein>
<dbReference type="GO" id="GO:0020037">
    <property type="term" value="F:heme binding"/>
    <property type="evidence" value="ECO:0007669"/>
    <property type="project" value="InterPro"/>
</dbReference>
<keyword evidence="2 6" id="KW-0349">Heme</keyword>
<keyword evidence="5 6" id="KW-0408">Iron</keyword>
<dbReference type="InterPro" id="IPR036280">
    <property type="entry name" value="Multihaem_cyt_sf"/>
</dbReference>
<feature type="binding site" description="axial binding residue" evidence="6">
    <location>
        <position position="90"/>
    </location>
    <ligand>
        <name>heme c</name>
        <dbReference type="ChEBI" id="CHEBI:61717"/>
        <label>1</label>
    </ligand>
    <ligandPart>
        <name>Fe</name>
        <dbReference type="ChEBI" id="CHEBI:18248"/>
    </ligandPart>
</feature>
<comment type="caution">
    <text evidence="9">The sequence shown here is derived from an EMBL/GenBank/DDBJ whole genome shotgun (WGS) entry which is preliminary data.</text>
</comment>
<dbReference type="Pfam" id="PF09699">
    <property type="entry name" value="Paired_CXXCH_1"/>
    <property type="match status" value="1"/>
</dbReference>
<feature type="binding site" description="axial binding residue" evidence="6">
    <location>
        <position position="76"/>
    </location>
    <ligand>
        <name>heme c</name>
        <dbReference type="ChEBI" id="CHEBI:61717"/>
        <label>1</label>
    </ligand>
    <ligandPart>
        <name>Fe</name>
        <dbReference type="ChEBI" id="CHEBI:18248"/>
    </ligandPart>
</feature>
<reference evidence="9" key="1">
    <citation type="submission" date="2020-09" db="EMBL/GenBank/DDBJ databases">
        <title>Pelobacter alkaliphilus sp. nov., a novel anaerobic arsenate-reducing bacterium from terrestrial mud volcano.</title>
        <authorList>
            <person name="Khomyakova M.A."/>
            <person name="Merkel A.Y."/>
            <person name="Slobodkin A.I."/>
        </authorList>
    </citation>
    <scope>NUCLEOTIDE SEQUENCE</scope>
    <source>
        <strain evidence="9">M08fum</strain>
    </source>
</reference>
<dbReference type="RefSeq" id="WP_191156228.1">
    <property type="nucleotide sequence ID" value="NZ_JACWUN010000011.1"/>
</dbReference>
<evidence type="ECO:0000256" key="6">
    <source>
        <dbReference type="PIRSR" id="PIRSR602322-1"/>
    </source>
</evidence>
<proteinExistence type="predicted"/>
<feature type="binding site" description="axial binding residue" evidence="6">
    <location>
        <position position="44"/>
    </location>
    <ligand>
        <name>heme c</name>
        <dbReference type="ChEBI" id="CHEBI:61717"/>
        <label>1</label>
    </ligand>
    <ligandPart>
        <name>Fe</name>
        <dbReference type="ChEBI" id="CHEBI:18248"/>
    </ligandPart>
</feature>
<evidence type="ECO:0000256" key="1">
    <source>
        <dbReference type="ARBA" id="ARBA00022448"/>
    </source>
</evidence>
<keyword evidence="10" id="KW-1185">Reference proteome</keyword>
<keyword evidence="7" id="KW-0732">Signal</keyword>
<feature type="binding site" description="axial binding residue" evidence="6">
    <location>
        <position position="94"/>
    </location>
    <ligand>
        <name>heme c</name>
        <dbReference type="ChEBI" id="CHEBI:61717"/>
        <label>1</label>
    </ligand>
    <ligandPart>
        <name>Fe</name>
        <dbReference type="ChEBI" id="CHEBI:18248"/>
    </ligandPart>
</feature>
<feature type="binding site" description="axial binding residue" evidence="6">
    <location>
        <position position="57"/>
    </location>
    <ligand>
        <name>heme c</name>
        <dbReference type="ChEBI" id="CHEBI:61717"/>
        <label>1</label>
    </ligand>
    <ligandPart>
        <name>Fe</name>
        <dbReference type="ChEBI" id="CHEBI:18248"/>
    </ligandPart>
</feature>
<dbReference type="InterPro" id="IPR002322">
    <property type="entry name" value="Cyt_c_III"/>
</dbReference>
<dbReference type="CDD" id="cd08168">
    <property type="entry name" value="Cytochrom_C3"/>
    <property type="match status" value="1"/>
</dbReference>
<evidence type="ECO:0000256" key="4">
    <source>
        <dbReference type="ARBA" id="ARBA00022982"/>
    </source>
</evidence>
<keyword evidence="3 6" id="KW-0479">Metal-binding</keyword>
<dbReference type="Proteomes" id="UP000632828">
    <property type="component" value="Unassembled WGS sequence"/>
</dbReference>
<dbReference type="Gene3D" id="3.90.10.10">
    <property type="entry name" value="Cytochrome C3"/>
    <property type="match status" value="1"/>
</dbReference>
<evidence type="ECO:0000259" key="8">
    <source>
        <dbReference type="Pfam" id="PF09699"/>
    </source>
</evidence>
<keyword evidence="1" id="KW-0813">Transport</keyword>
<evidence type="ECO:0000256" key="5">
    <source>
        <dbReference type="ARBA" id="ARBA00023004"/>
    </source>
</evidence>
<feature type="domain" description="Doubled CXXCH motif" evidence="8">
    <location>
        <begin position="52"/>
        <end position="84"/>
    </location>
</feature>
<dbReference type="GO" id="GO:0046872">
    <property type="term" value="F:metal ion binding"/>
    <property type="evidence" value="ECO:0007669"/>
    <property type="project" value="UniProtKB-KW"/>
</dbReference>
<feature type="chain" id="PRO_5035241300" evidence="7">
    <location>
        <begin position="24"/>
        <end position="96"/>
    </location>
</feature>
<evidence type="ECO:0000256" key="3">
    <source>
        <dbReference type="ARBA" id="ARBA00022723"/>
    </source>
</evidence>
<feature type="binding site" description="axial binding residue" evidence="6">
    <location>
        <position position="47"/>
    </location>
    <ligand>
        <name>heme c</name>
        <dbReference type="ChEBI" id="CHEBI:61717"/>
        <label>1</label>
    </ligand>
    <ligandPart>
        <name>Fe</name>
        <dbReference type="ChEBI" id="CHEBI:18248"/>
    </ligandPart>
</feature>
<feature type="binding site" description="axial binding residue" evidence="6">
    <location>
        <position position="53"/>
    </location>
    <ligand>
        <name>heme c</name>
        <dbReference type="ChEBI" id="CHEBI:61717"/>
        <label>1</label>
    </ligand>
    <ligandPart>
        <name>Fe</name>
        <dbReference type="ChEBI" id="CHEBI:18248"/>
    </ligandPart>
</feature>
<comment type="cofactor">
    <cofactor evidence="6">
        <name>heme c</name>
        <dbReference type="ChEBI" id="CHEBI:61717"/>
    </cofactor>
    <text evidence="6">Binds 4 heme c groups covalently per monomer.</text>
</comment>
<dbReference type="EMBL" id="JACWUN010000011">
    <property type="protein sequence ID" value="MBD1401044.1"/>
    <property type="molecule type" value="Genomic_DNA"/>
</dbReference>
<evidence type="ECO:0000313" key="9">
    <source>
        <dbReference type="EMBL" id="MBD1401044.1"/>
    </source>
</evidence>
<feature type="signal peptide" evidence="7">
    <location>
        <begin position="1"/>
        <end position="23"/>
    </location>
</feature>
<accession>A0A8J6QM23</accession>
<dbReference type="AlphaFoldDB" id="A0A8J6QM23"/>
<feature type="binding site" description="axial binding residue" evidence="6">
    <location>
        <position position="93"/>
    </location>
    <ligand>
        <name>heme c</name>
        <dbReference type="ChEBI" id="CHEBI:61717"/>
        <label>1</label>
    </ligand>
    <ligandPart>
        <name>Fe</name>
        <dbReference type="ChEBI" id="CHEBI:18248"/>
    </ligandPart>
</feature>
<feature type="binding site" description="axial binding residue" evidence="6">
    <location>
        <position position="56"/>
    </location>
    <ligand>
        <name>heme c</name>
        <dbReference type="ChEBI" id="CHEBI:61717"/>
        <label>1</label>
    </ligand>
    <ligandPart>
        <name>Fe</name>
        <dbReference type="ChEBI" id="CHEBI:18248"/>
    </ligandPart>
</feature>
<evidence type="ECO:0000256" key="7">
    <source>
        <dbReference type="SAM" id="SignalP"/>
    </source>
</evidence>
<evidence type="ECO:0000256" key="2">
    <source>
        <dbReference type="ARBA" id="ARBA00022617"/>
    </source>
</evidence>
<sequence length="96" mass="10428">MKKLFTLLIAVSLVAAIASLVVAGNNAPPEIQYPTKLGTVTFNHLNHENLTDCASCHSAVQGIEAKQRKDAFHDLCLSCHKEQQQGPTSCKDCHVK</sequence>
<evidence type="ECO:0000313" key="10">
    <source>
        <dbReference type="Proteomes" id="UP000632828"/>
    </source>
</evidence>
<dbReference type="PRINTS" id="PR00609">
    <property type="entry name" value="CYTOCHROMEC3"/>
</dbReference>
<feature type="binding site" description="axial binding residue" evidence="6">
    <location>
        <position position="79"/>
    </location>
    <ligand>
        <name>heme c</name>
        <dbReference type="ChEBI" id="CHEBI:61717"/>
        <label>1</label>
    </ligand>
    <ligandPart>
        <name>Fe</name>
        <dbReference type="ChEBI" id="CHEBI:18248"/>
    </ligandPart>
</feature>
<feature type="binding site" description="covalent" evidence="6">
    <location>
        <position position="80"/>
    </location>
    <ligand>
        <name>heme c</name>
        <dbReference type="ChEBI" id="CHEBI:61717"/>
        <label>2</label>
    </ligand>
</feature>
<keyword evidence="4" id="KW-0249">Electron transport</keyword>
<dbReference type="GO" id="GO:0009055">
    <property type="term" value="F:electron transfer activity"/>
    <property type="evidence" value="ECO:0007669"/>
    <property type="project" value="InterPro"/>
</dbReference>
<dbReference type="InterPro" id="IPR010177">
    <property type="entry name" value="Paired_CXXCH_1"/>
</dbReference>
<organism evidence="9 10">
    <name type="scientific">Pelovirga terrestris</name>
    <dbReference type="NCBI Taxonomy" id="2771352"/>
    <lineage>
        <taxon>Bacteria</taxon>
        <taxon>Pseudomonadati</taxon>
        <taxon>Thermodesulfobacteriota</taxon>
        <taxon>Desulfuromonadia</taxon>
        <taxon>Geobacterales</taxon>
        <taxon>Geobacteraceae</taxon>
        <taxon>Pelovirga</taxon>
    </lineage>
</organism>
<gene>
    <name evidence="9" type="ORF">ICT70_10195</name>
</gene>
<dbReference type="SUPFAM" id="SSF48695">
    <property type="entry name" value="Multiheme cytochromes"/>
    <property type="match status" value="1"/>
</dbReference>
<name>A0A8J6QM23_9BACT</name>